<keyword evidence="2" id="KW-1185">Reference proteome</keyword>
<evidence type="ECO:0000313" key="2">
    <source>
        <dbReference type="Proteomes" id="UP000325787"/>
    </source>
</evidence>
<dbReference type="EMBL" id="CP034550">
    <property type="protein sequence ID" value="QFZ18313.1"/>
    <property type="molecule type" value="Genomic_DNA"/>
</dbReference>
<dbReference type="AlphaFoldDB" id="A0A5Q0GWP5"/>
<dbReference type="OrthoDB" id="3529869at2"/>
<dbReference type="Proteomes" id="UP000325787">
    <property type="component" value="Chromosome"/>
</dbReference>
<dbReference type="KEGG" id="ssyi:EKG83_13200"/>
<accession>A0A5Q0GWP5</accession>
<name>A0A5Q0GWP5_SACSY</name>
<proteinExistence type="predicted"/>
<dbReference type="RefSeq" id="WP_033430806.1">
    <property type="nucleotide sequence ID" value="NZ_CP034550.1"/>
</dbReference>
<gene>
    <name evidence="1" type="ORF">EKG83_13200</name>
</gene>
<organism evidence="1 2">
    <name type="scientific">Saccharothrix syringae</name>
    <name type="common">Nocardiopsis syringae</name>
    <dbReference type="NCBI Taxonomy" id="103733"/>
    <lineage>
        <taxon>Bacteria</taxon>
        <taxon>Bacillati</taxon>
        <taxon>Actinomycetota</taxon>
        <taxon>Actinomycetes</taxon>
        <taxon>Pseudonocardiales</taxon>
        <taxon>Pseudonocardiaceae</taxon>
        <taxon>Saccharothrix</taxon>
    </lineage>
</organism>
<protein>
    <submittedName>
        <fullName evidence="1">Uncharacterized protein</fullName>
    </submittedName>
</protein>
<sequence>MTATAEPSAAAPELDTAGLLAAYRRDFTPAAKAFVEGGISARELRERWLPYFRGPFLDYELSVQAAWRAAHGPDRGIEPGPPDADPAHAEQLRHFPVTISHNNLERLVDVLAVELGDRTAADTVTPERVLDLAHVVDALDRLMHSLVLTP</sequence>
<reference evidence="2" key="1">
    <citation type="journal article" date="2021" name="Curr. Microbiol.">
        <title>Complete genome of nocamycin-producing strain Saccharothrix syringae NRRL B-16468 reveals the biosynthetic potential for secondary metabolites.</title>
        <authorList>
            <person name="Mo X."/>
            <person name="Yang S."/>
        </authorList>
    </citation>
    <scope>NUCLEOTIDE SEQUENCE [LARGE SCALE GENOMIC DNA]</scope>
    <source>
        <strain evidence="2">ATCC 51364 / DSM 43886 / JCM 6844 / KCTC 9398 / NBRC 14523 / NRRL B-16468 / INA 2240</strain>
    </source>
</reference>
<evidence type="ECO:0000313" key="1">
    <source>
        <dbReference type="EMBL" id="QFZ18313.1"/>
    </source>
</evidence>